<protein>
    <submittedName>
        <fullName evidence="2">Uncharacterized protein</fullName>
    </submittedName>
</protein>
<comment type="caution">
    <text evidence="2">The sequence shown here is derived from an EMBL/GenBank/DDBJ whole genome shotgun (WGS) entry which is preliminary data.</text>
</comment>
<dbReference type="EMBL" id="SWAD01000133">
    <property type="protein sequence ID" value="TMQ74960.1"/>
    <property type="molecule type" value="Genomic_DNA"/>
</dbReference>
<dbReference type="Proteomes" id="UP000306324">
    <property type="component" value="Unassembled WGS sequence"/>
</dbReference>
<accession>A0A5S4ERJ2</accession>
<name>A0A5S4ERJ2_9PROT</name>
<organism evidence="2 3">
    <name type="scientific">Candidatus Accumulibacter phosphatis</name>
    <dbReference type="NCBI Taxonomy" id="327160"/>
    <lineage>
        <taxon>Bacteria</taxon>
        <taxon>Pseudomonadati</taxon>
        <taxon>Pseudomonadota</taxon>
        <taxon>Betaproteobacteria</taxon>
        <taxon>Candidatus Accumulibacter</taxon>
    </lineage>
</organism>
<dbReference type="EMBL" id="SWAD01000012">
    <property type="protein sequence ID" value="TMQ78097.1"/>
    <property type="molecule type" value="Genomic_DNA"/>
</dbReference>
<dbReference type="AlphaFoldDB" id="A0A5S4ERJ2"/>
<sequence length="39" mass="4281">MVGQTTNRDEQMTALDKRFDLVCEGRRGLGALVSEAGVR</sequence>
<reference evidence="2 3" key="1">
    <citation type="submission" date="2019-04" db="EMBL/GenBank/DDBJ databases">
        <title>A novel phosphate-accumulating bacterium identified in bioreactor for phosphate removal from wastewater.</title>
        <authorList>
            <person name="Kotlyarov R.Y."/>
            <person name="Beletsky A.V."/>
            <person name="Kallistova A.Y."/>
            <person name="Dorofeev A.G."/>
            <person name="Nikolaev Y.Y."/>
            <person name="Pimenov N.V."/>
            <person name="Ravin N.V."/>
            <person name="Mardanov A.V."/>
        </authorList>
    </citation>
    <scope>NUCLEOTIDE SEQUENCE [LARGE SCALE GENOMIC DNA]</scope>
    <source>
        <strain evidence="2 3">Bin19</strain>
    </source>
</reference>
<keyword evidence="3" id="KW-1185">Reference proteome</keyword>
<evidence type="ECO:0000313" key="3">
    <source>
        <dbReference type="Proteomes" id="UP000306324"/>
    </source>
</evidence>
<evidence type="ECO:0000313" key="1">
    <source>
        <dbReference type="EMBL" id="TMQ74960.1"/>
    </source>
</evidence>
<proteinExistence type="predicted"/>
<gene>
    <name evidence="1" type="ORF">ACCUM_2267</name>
    <name evidence="2" type="ORF">ACCUM_2312</name>
</gene>
<evidence type="ECO:0000313" key="2">
    <source>
        <dbReference type="EMBL" id="TMQ78097.1"/>
    </source>
</evidence>